<proteinExistence type="predicted"/>
<gene>
    <name evidence="1" type="ORF">RhiirA4_467958</name>
</gene>
<comment type="caution">
    <text evidence="1">The sequence shown here is derived from an EMBL/GenBank/DDBJ whole genome shotgun (WGS) entry which is preliminary data.</text>
</comment>
<organism evidence="1 2">
    <name type="scientific">Rhizophagus irregularis</name>
    <dbReference type="NCBI Taxonomy" id="588596"/>
    <lineage>
        <taxon>Eukaryota</taxon>
        <taxon>Fungi</taxon>
        <taxon>Fungi incertae sedis</taxon>
        <taxon>Mucoromycota</taxon>
        <taxon>Glomeromycotina</taxon>
        <taxon>Glomeromycetes</taxon>
        <taxon>Glomerales</taxon>
        <taxon>Glomeraceae</taxon>
        <taxon>Rhizophagus</taxon>
    </lineage>
</organism>
<protein>
    <submittedName>
        <fullName evidence="1">Uncharacterized protein</fullName>
    </submittedName>
</protein>
<dbReference type="EMBL" id="LLXI01000967">
    <property type="protein sequence ID" value="PKY51112.1"/>
    <property type="molecule type" value="Genomic_DNA"/>
</dbReference>
<reference evidence="1 2" key="1">
    <citation type="submission" date="2015-10" db="EMBL/GenBank/DDBJ databases">
        <title>Genome analyses suggest a sexual origin of heterokaryosis in a supposedly ancient asexual fungus.</title>
        <authorList>
            <person name="Ropars J."/>
            <person name="Sedzielewska K."/>
            <person name="Noel J."/>
            <person name="Charron P."/>
            <person name="Farinelli L."/>
            <person name="Marton T."/>
            <person name="Kruger M."/>
            <person name="Pelin A."/>
            <person name="Brachmann A."/>
            <person name="Corradi N."/>
        </authorList>
    </citation>
    <scope>NUCLEOTIDE SEQUENCE [LARGE SCALE GENOMIC DNA]</scope>
    <source>
        <strain evidence="1 2">A4</strain>
    </source>
</reference>
<dbReference type="AlphaFoldDB" id="A0A2I1GWV3"/>
<sequence length="177" mass="20815">MKIGFAFGVEEKEKHSTTFGYVILKRKKLKKLLKKRFNDLEKYKIDKSNCCRLIDNESFRKLFASKIDLTFIDIIKGIFPLKLSNFLKDEIKMNNEDRIKISIAFLDFIYDETKIIWKEHCDLQIAEEKMLKINKKKKLNTGSSGYVNQNVNRSISSVSQSSRVESLQNNIWFSIFV</sequence>
<accession>A0A2I1GWV3</accession>
<keyword evidence="2" id="KW-1185">Reference proteome</keyword>
<name>A0A2I1GWV3_9GLOM</name>
<dbReference type="Proteomes" id="UP000234323">
    <property type="component" value="Unassembled WGS sequence"/>
</dbReference>
<evidence type="ECO:0000313" key="2">
    <source>
        <dbReference type="Proteomes" id="UP000234323"/>
    </source>
</evidence>
<evidence type="ECO:0000313" key="1">
    <source>
        <dbReference type="EMBL" id="PKY51112.1"/>
    </source>
</evidence>